<dbReference type="Pfam" id="PF02141">
    <property type="entry name" value="DENN"/>
    <property type="match status" value="1"/>
</dbReference>
<comment type="caution">
    <text evidence="5">The sequence shown here is derived from an EMBL/GenBank/DDBJ whole genome shotgun (WGS) entry which is preliminary data.</text>
</comment>
<organism evidence="5 6">
    <name type="scientific">Anaeramoeba flamelloides</name>
    <dbReference type="NCBI Taxonomy" id="1746091"/>
    <lineage>
        <taxon>Eukaryota</taxon>
        <taxon>Metamonada</taxon>
        <taxon>Anaeramoebidae</taxon>
        <taxon>Anaeramoeba</taxon>
    </lineage>
</organism>
<dbReference type="SMART" id="SM00799">
    <property type="entry name" value="DENN"/>
    <property type="match status" value="1"/>
</dbReference>
<dbReference type="InterPro" id="IPR043153">
    <property type="entry name" value="DENN_C"/>
</dbReference>
<reference evidence="5" key="1">
    <citation type="submission" date="2022-08" db="EMBL/GenBank/DDBJ databases">
        <title>Novel sulphate-reducing endosymbionts in the free-living metamonad Anaeramoeba.</title>
        <authorList>
            <person name="Jerlstrom-Hultqvist J."/>
            <person name="Cepicka I."/>
            <person name="Gallot-Lavallee L."/>
            <person name="Salas-Leiva D."/>
            <person name="Curtis B.A."/>
            <person name="Zahonova K."/>
            <person name="Pipaliya S."/>
            <person name="Dacks J."/>
            <person name="Roger A.J."/>
        </authorList>
    </citation>
    <scope>NUCLEOTIDE SEQUENCE</scope>
    <source>
        <strain evidence="5">Busselton2</strain>
    </source>
</reference>
<dbReference type="InterPro" id="IPR001194">
    <property type="entry name" value="cDENN_dom"/>
</dbReference>
<dbReference type="EMBL" id="JANTQA010000008">
    <property type="protein sequence ID" value="KAJ3452476.1"/>
    <property type="molecule type" value="Genomic_DNA"/>
</dbReference>
<dbReference type="Proteomes" id="UP001146793">
    <property type="component" value="Unassembled WGS sequence"/>
</dbReference>
<dbReference type="GO" id="GO:0055037">
    <property type="term" value="C:recycling endosome"/>
    <property type="evidence" value="ECO:0007669"/>
    <property type="project" value="TreeGrafter"/>
</dbReference>
<dbReference type="PANTHER" id="PTHR13677:SF0">
    <property type="entry name" value="LD41638P"/>
    <property type="match status" value="1"/>
</dbReference>
<accession>A0AAV8ADX0</accession>
<feature type="coiled-coil region" evidence="2">
    <location>
        <begin position="594"/>
        <end position="625"/>
    </location>
</feature>
<dbReference type="AlphaFoldDB" id="A0AAV8ADX0"/>
<comment type="similarity">
    <text evidence="1">Belongs to the DENND6 family.</text>
</comment>
<dbReference type="InterPro" id="IPR024224">
    <property type="entry name" value="DENND6"/>
</dbReference>
<dbReference type="Gene3D" id="3.40.50.11500">
    <property type="match status" value="1"/>
</dbReference>
<name>A0AAV8ADX0_9EUKA</name>
<dbReference type="PANTHER" id="PTHR13677">
    <property type="entry name" value="LD41638P"/>
    <property type="match status" value="1"/>
</dbReference>
<feature type="compositionally biased region" description="Basic and acidic residues" evidence="3">
    <location>
        <begin position="120"/>
        <end position="136"/>
    </location>
</feature>
<dbReference type="PROSITE" id="PS50211">
    <property type="entry name" value="DENN"/>
    <property type="match status" value="1"/>
</dbReference>
<protein>
    <recommendedName>
        <fullName evidence="4">UDENN domain-containing protein</fullName>
    </recommendedName>
</protein>
<keyword evidence="2" id="KW-0175">Coiled coil</keyword>
<feature type="compositionally biased region" description="Acidic residues" evidence="3">
    <location>
        <begin position="137"/>
        <end position="153"/>
    </location>
</feature>
<feature type="domain" description="UDENN" evidence="4">
    <location>
        <begin position="8"/>
        <end position="520"/>
    </location>
</feature>
<evidence type="ECO:0000259" key="4">
    <source>
        <dbReference type="PROSITE" id="PS50211"/>
    </source>
</evidence>
<evidence type="ECO:0000256" key="3">
    <source>
        <dbReference type="SAM" id="MobiDB-lite"/>
    </source>
</evidence>
<proteinExistence type="inferred from homology"/>
<evidence type="ECO:0000256" key="2">
    <source>
        <dbReference type="SAM" id="Coils"/>
    </source>
</evidence>
<sequence length="629" mass="74738">MQIEEWVKCVCYFEYCSSLDNQLIHIYPTVDFTQNELKSLFSLSFPRVVGNVIDQFYSFTLSKGENILYGYVYYDSTQSNLPPPTLSLWSSTSSEDEEAEEEEEEEDQEEKKQKTKRKTKKDEKLKTKNKNKKSDVIDPDSESEPDSDPDPDPEDKCGKELIQSGGRSVVILSEHPWESLFFRLLEELGPEILDDPGKLEEWYDFIAENYPKELEIDHCYPEFPLTQEQKLRVFVPGEPKSIFENSGEVSCYRRYMGLDLDIASLLSSSFNEFWKLWQLVITGEPIVVFSPQPEICSQVVRVLSSLIYPFQYQGLVVPYFTKYDSNWNKISSIDFSPQSDLPNHHPKKKNIIIGTTDYELGSNELYYWPNHLFVGLPEKEIKKKKKRDRVKEGLFMDSESIVLVHKKMLKWLNKYQKNVVIDQEYAQKTYAVRDYFFSFTNDFITPLENYINTLLPNFSTFEPFYSRIVLQGFNENEFIKNFVDDQKNNPFEKHEVSDCEQLYRKFIHTKTFQVWYKKKRDMCSEVFWKFWRKSVVHLEVGELFKEGDDPEKINLFMRLNKRLNVAIQYNDWVLYDKYLQLMQDILELLPKEFLLNLKKMIKEKKQMKKDKIEELKKNNNIINKKKKNY</sequence>
<evidence type="ECO:0000313" key="6">
    <source>
        <dbReference type="Proteomes" id="UP001146793"/>
    </source>
</evidence>
<dbReference type="InterPro" id="IPR037516">
    <property type="entry name" value="Tripartite_DENN"/>
</dbReference>
<dbReference type="GO" id="GO:0005085">
    <property type="term" value="F:guanyl-nucleotide exchange factor activity"/>
    <property type="evidence" value="ECO:0007669"/>
    <property type="project" value="InterPro"/>
</dbReference>
<evidence type="ECO:0000256" key="1">
    <source>
        <dbReference type="ARBA" id="ARBA00007159"/>
    </source>
</evidence>
<feature type="compositionally biased region" description="Acidic residues" evidence="3">
    <location>
        <begin position="94"/>
        <end position="108"/>
    </location>
</feature>
<feature type="region of interest" description="Disordered" evidence="3">
    <location>
        <begin position="84"/>
        <end position="160"/>
    </location>
</feature>
<gene>
    <name evidence="5" type="ORF">M0812_04245</name>
</gene>
<evidence type="ECO:0000313" key="5">
    <source>
        <dbReference type="EMBL" id="KAJ3452476.1"/>
    </source>
</evidence>